<name>A0A5B9MJU9_9BACT</name>
<evidence type="ECO:0000313" key="2">
    <source>
        <dbReference type="Proteomes" id="UP000321353"/>
    </source>
</evidence>
<dbReference type="InterPro" id="IPR021799">
    <property type="entry name" value="PIN-like_prokaryotic"/>
</dbReference>
<dbReference type="EMBL" id="CP036264">
    <property type="protein sequence ID" value="QEG01552.1"/>
    <property type="molecule type" value="Genomic_DNA"/>
</dbReference>
<evidence type="ECO:0000313" key="1">
    <source>
        <dbReference type="EMBL" id="QEG01552.1"/>
    </source>
</evidence>
<gene>
    <name evidence="1" type="ORF">Mal15_56290</name>
</gene>
<proteinExistence type="predicted"/>
<reference evidence="1 2" key="1">
    <citation type="submission" date="2019-02" db="EMBL/GenBank/DDBJ databases">
        <title>Planctomycetal bacteria perform biofilm scaping via a novel small molecule.</title>
        <authorList>
            <person name="Jeske O."/>
            <person name="Boedeker C."/>
            <person name="Wiegand S."/>
            <person name="Breitling P."/>
            <person name="Kallscheuer N."/>
            <person name="Jogler M."/>
            <person name="Rohde M."/>
            <person name="Petersen J."/>
            <person name="Medema M.H."/>
            <person name="Surup F."/>
            <person name="Jogler C."/>
        </authorList>
    </citation>
    <scope>NUCLEOTIDE SEQUENCE [LARGE SCALE GENOMIC DNA]</scope>
    <source>
        <strain evidence="1 2">Mal15</strain>
    </source>
</reference>
<accession>A0A5B9MJU9</accession>
<protein>
    <recommendedName>
        <fullName evidence="3">PIN domain-containing protein</fullName>
    </recommendedName>
</protein>
<dbReference type="CDD" id="cd09854">
    <property type="entry name" value="PIN_VapC-like"/>
    <property type="match status" value="1"/>
</dbReference>
<evidence type="ECO:0008006" key="3">
    <source>
        <dbReference type="Google" id="ProtNLM"/>
    </source>
</evidence>
<dbReference type="Pfam" id="PF11848">
    <property type="entry name" value="DUF3368"/>
    <property type="match status" value="1"/>
</dbReference>
<dbReference type="InterPro" id="IPR029060">
    <property type="entry name" value="PIN-like_dom_sf"/>
</dbReference>
<keyword evidence="2" id="KW-1185">Reference proteome</keyword>
<dbReference type="AlphaFoldDB" id="A0A5B9MJU9"/>
<dbReference type="SUPFAM" id="SSF88723">
    <property type="entry name" value="PIN domain-like"/>
    <property type="match status" value="1"/>
</dbReference>
<dbReference type="RefSeq" id="WP_147870616.1">
    <property type="nucleotide sequence ID" value="NZ_CP036264.1"/>
</dbReference>
<organism evidence="1 2">
    <name type="scientific">Stieleria maiorica</name>
    <dbReference type="NCBI Taxonomy" id="2795974"/>
    <lineage>
        <taxon>Bacteria</taxon>
        <taxon>Pseudomonadati</taxon>
        <taxon>Planctomycetota</taxon>
        <taxon>Planctomycetia</taxon>
        <taxon>Pirellulales</taxon>
        <taxon>Pirellulaceae</taxon>
        <taxon>Stieleria</taxon>
    </lineage>
</organism>
<dbReference type="KEGG" id="smam:Mal15_56290"/>
<sequence>MDAKTTVILDTSVLINFARIRRIDLLESHPSYDFLICDHVRDEVKEHFLEQFEAVNSALADGVLAETAADDPAELSDFVTLVGEKRLGTGECSAISLAKNRSIALAIDDRNARKRATKFAPGIQLHCTQSLVVDLIQAEVLTIAEADAIKLDWETNHCFRLKIASFGDLI</sequence>
<dbReference type="Proteomes" id="UP000321353">
    <property type="component" value="Chromosome"/>
</dbReference>